<dbReference type="Gene3D" id="3.40.50.150">
    <property type="entry name" value="Vaccinia Virus protein VP39"/>
    <property type="match status" value="1"/>
</dbReference>
<dbReference type="InterPro" id="IPR008266">
    <property type="entry name" value="Tyr_kinase_AS"/>
</dbReference>
<dbReference type="PROSITE" id="PS00109">
    <property type="entry name" value="PROTEIN_KINASE_TYR"/>
    <property type="match status" value="1"/>
</dbReference>
<comment type="caution">
    <text evidence="5">The sequence shown here is derived from an EMBL/GenBank/DDBJ whole genome shotgun (WGS) entry which is preliminary data.</text>
</comment>
<protein>
    <submittedName>
        <fullName evidence="5">Kinase</fullName>
    </submittedName>
</protein>
<sequence length="704" mass="81215">MAHQEQSISALVKQLPEVYQPIFKHPEFTAQASRSCLDRLETIASAYDYISKEKGRPLKVLDLGCAQGFFSLSLAERGAIVTAVDYSQPNVDVCNKLAGENSSFNVEFWLGSIETIIQERVKEQEYDLVLGLSVFHHLVYEHGEEYVFDLFKILSKKVETGIFEFALNTEPLYWASSQPEDPRQLIESYAFVHHLSMYCTHLSAVERPLFFASNKYWNIAERYGVIDHFMRRSHQLDNFYHGNNRRYYFSDDNIIKIFLKNSTNSNYSELMNESVFLKKEILGFRASELLCYGSNDSESWLIRTTVPGRLLLDIILAGDEYDDEKITAGILDQITILEAHGLYHNDLRPWNILIGNDSQVYIIDYGSIASSVTDGDDLYGQMLSFFILIKEIAQHTIRKQGSQRPRFISPHDFPEKYQKWMTKVWMIPSQQWSFKNIFAAYLDQNEIIGDIPVSAILESHLSITTNHMGWQIKQLQNFLANRIDTLANDVCEKNQTLVAEFKKKEDEYLNLIKQLSVRIDGTIERIASEQHARSLSDSDTNSKNYVETSANLAAEIDAQKKIADDLRNELDLIYGCNSWKLTYPLRLLSKSIKLVFLPRRLLSGIKSVVKKKSKVLVSAASTFVSNRPLLRQRVVRLLNRYPRFKYRLKRNLTRDYDDVPSVSIFTNVTLSENHYGKTEQGQPCTVKKTGMHEKQKSVLESWFY</sequence>
<keyword evidence="1" id="KW-0489">Methyltransferase</keyword>
<dbReference type="InterPro" id="IPR000719">
    <property type="entry name" value="Prot_kinase_dom"/>
</dbReference>
<evidence type="ECO:0000256" key="3">
    <source>
        <dbReference type="ARBA" id="ARBA00022691"/>
    </source>
</evidence>
<dbReference type="InterPro" id="IPR029063">
    <property type="entry name" value="SAM-dependent_MTases_sf"/>
</dbReference>
<dbReference type="SUPFAM" id="SSF53335">
    <property type="entry name" value="S-adenosyl-L-methionine-dependent methyltransferases"/>
    <property type="match status" value="1"/>
</dbReference>
<keyword evidence="5" id="KW-0418">Kinase</keyword>
<reference evidence="5 6" key="1">
    <citation type="submission" date="2017-05" db="EMBL/GenBank/DDBJ databases">
        <title>Whole genome sequencing of Yersinia kristensenii.</title>
        <authorList>
            <person name="Campioni F."/>
        </authorList>
    </citation>
    <scope>NUCLEOTIDE SEQUENCE [LARGE SCALE GENOMIC DNA]</scope>
    <source>
        <strain evidence="5 6">CFSAN060536</strain>
    </source>
</reference>
<feature type="domain" description="Protein kinase" evidence="4">
    <location>
        <begin position="230"/>
        <end position="509"/>
    </location>
</feature>
<proteinExistence type="predicted"/>
<dbReference type="Pfam" id="PF13847">
    <property type="entry name" value="Methyltransf_31"/>
    <property type="match status" value="1"/>
</dbReference>
<organism evidence="5 6">
    <name type="scientific">Yersinia intermedia</name>
    <dbReference type="NCBI Taxonomy" id="631"/>
    <lineage>
        <taxon>Bacteria</taxon>
        <taxon>Pseudomonadati</taxon>
        <taxon>Pseudomonadota</taxon>
        <taxon>Gammaproteobacteria</taxon>
        <taxon>Enterobacterales</taxon>
        <taxon>Yersiniaceae</taxon>
        <taxon>Yersinia</taxon>
    </lineage>
</organism>
<accession>A0A208ZMW8</accession>
<evidence type="ECO:0000256" key="2">
    <source>
        <dbReference type="ARBA" id="ARBA00022679"/>
    </source>
</evidence>
<dbReference type="PROSITE" id="PS50011">
    <property type="entry name" value="PROTEIN_KINASE_DOM"/>
    <property type="match status" value="1"/>
</dbReference>
<dbReference type="AlphaFoldDB" id="A0A208ZMW8"/>
<dbReference type="PANTHER" id="PTHR43464:SF19">
    <property type="entry name" value="UBIQUINONE BIOSYNTHESIS O-METHYLTRANSFERASE, MITOCHONDRIAL"/>
    <property type="match status" value="1"/>
</dbReference>
<dbReference type="GO" id="GO:0008168">
    <property type="term" value="F:methyltransferase activity"/>
    <property type="evidence" value="ECO:0007669"/>
    <property type="project" value="UniProtKB-KW"/>
</dbReference>
<dbReference type="GO" id="GO:0005524">
    <property type="term" value="F:ATP binding"/>
    <property type="evidence" value="ECO:0007669"/>
    <property type="project" value="InterPro"/>
</dbReference>
<dbReference type="RefSeq" id="WP_087816567.1">
    <property type="nucleotide sequence ID" value="NZ_CBCPKE010000010.1"/>
</dbReference>
<dbReference type="PANTHER" id="PTHR43464">
    <property type="entry name" value="METHYLTRANSFERASE"/>
    <property type="match status" value="1"/>
</dbReference>
<dbReference type="EMBL" id="NHOI01000039">
    <property type="protein sequence ID" value="OVZ81713.1"/>
    <property type="molecule type" value="Genomic_DNA"/>
</dbReference>
<evidence type="ECO:0000256" key="1">
    <source>
        <dbReference type="ARBA" id="ARBA00022603"/>
    </source>
</evidence>
<dbReference type="SUPFAM" id="SSF56112">
    <property type="entry name" value="Protein kinase-like (PK-like)"/>
    <property type="match status" value="1"/>
</dbReference>
<dbReference type="GO" id="GO:0004672">
    <property type="term" value="F:protein kinase activity"/>
    <property type="evidence" value="ECO:0007669"/>
    <property type="project" value="InterPro"/>
</dbReference>
<gene>
    <name evidence="5" type="ORF">CBW57_21090</name>
</gene>
<dbReference type="Proteomes" id="UP000196440">
    <property type="component" value="Unassembled WGS sequence"/>
</dbReference>
<dbReference type="InterPro" id="IPR025714">
    <property type="entry name" value="Methyltranfer_dom"/>
</dbReference>
<evidence type="ECO:0000313" key="5">
    <source>
        <dbReference type="EMBL" id="OVZ81713.1"/>
    </source>
</evidence>
<evidence type="ECO:0000259" key="4">
    <source>
        <dbReference type="PROSITE" id="PS50011"/>
    </source>
</evidence>
<name>A0A208ZMW8_YERIN</name>
<dbReference type="Gene3D" id="1.10.510.10">
    <property type="entry name" value="Transferase(Phosphotransferase) domain 1"/>
    <property type="match status" value="1"/>
</dbReference>
<evidence type="ECO:0000313" key="6">
    <source>
        <dbReference type="Proteomes" id="UP000196440"/>
    </source>
</evidence>
<dbReference type="GO" id="GO:0032259">
    <property type="term" value="P:methylation"/>
    <property type="evidence" value="ECO:0007669"/>
    <property type="project" value="UniProtKB-KW"/>
</dbReference>
<keyword evidence="3" id="KW-0949">S-adenosyl-L-methionine</keyword>
<keyword evidence="2" id="KW-0808">Transferase</keyword>
<dbReference type="Gene3D" id="3.30.200.20">
    <property type="entry name" value="Phosphorylase Kinase, domain 1"/>
    <property type="match status" value="1"/>
</dbReference>
<dbReference type="CDD" id="cd02440">
    <property type="entry name" value="AdoMet_MTases"/>
    <property type="match status" value="1"/>
</dbReference>
<dbReference type="InterPro" id="IPR011009">
    <property type="entry name" value="Kinase-like_dom_sf"/>
</dbReference>